<dbReference type="PROSITE" id="PS50846">
    <property type="entry name" value="HMA_2"/>
    <property type="match status" value="1"/>
</dbReference>
<dbReference type="InterPro" id="IPR036163">
    <property type="entry name" value="HMA_dom_sf"/>
</dbReference>
<dbReference type="Pfam" id="PF00403">
    <property type="entry name" value="HMA"/>
    <property type="match status" value="1"/>
</dbReference>
<accession>A0AAU7DS46</accession>
<name>A0AAU7DS46_9MICO</name>
<sequence length="70" mass="7345">MNKTEYQVTGMTCGSCELNVKDELEEIAGIQQIEVSAKTGKLVVTGPAEIDDAQILAAVAEAGYTAVRTA</sequence>
<dbReference type="AlphaFoldDB" id="A0AAU7DS46"/>
<dbReference type="InterPro" id="IPR006121">
    <property type="entry name" value="HMA_dom"/>
</dbReference>
<proteinExistence type="predicted"/>
<evidence type="ECO:0000259" key="1">
    <source>
        <dbReference type="PROSITE" id="PS50846"/>
    </source>
</evidence>
<gene>
    <name evidence="2" type="ORF">V5R04_08420</name>
</gene>
<dbReference type="CDD" id="cd00371">
    <property type="entry name" value="HMA"/>
    <property type="match status" value="1"/>
</dbReference>
<protein>
    <submittedName>
        <fullName evidence="2">Heavy metal-associated domain-containing protein</fullName>
    </submittedName>
</protein>
<dbReference type="Gene3D" id="3.30.70.100">
    <property type="match status" value="1"/>
</dbReference>
<feature type="domain" description="HMA" evidence="1">
    <location>
        <begin position="2"/>
        <end position="67"/>
    </location>
</feature>
<dbReference type="EMBL" id="CP146203">
    <property type="protein sequence ID" value="XBH20276.1"/>
    <property type="molecule type" value="Genomic_DNA"/>
</dbReference>
<reference evidence="2" key="1">
    <citation type="submission" date="2024-02" db="EMBL/GenBank/DDBJ databases">
        <title>Tomenella chthoni gen. nov. sp. nov., a member of the family Jonesiaceae isolated from bat guano.</title>
        <authorList>
            <person name="Miller S.L."/>
            <person name="King J."/>
            <person name="Sankaranarayanan K."/>
            <person name="Lawson P.A."/>
        </authorList>
    </citation>
    <scope>NUCLEOTIDE SEQUENCE</scope>
    <source>
        <strain evidence="2">BS-20</strain>
    </source>
</reference>
<organism evidence="2">
    <name type="scientific">Jonesiaceae bacterium BS-20</name>
    <dbReference type="NCBI Taxonomy" id="3120821"/>
    <lineage>
        <taxon>Bacteria</taxon>
        <taxon>Bacillati</taxon>
        <taxon>Actinomycetota</taxon>
        <taxon>Actinomycetes</taxon>
        <taxon>Micrococcales</taxon>
        <taxon>Jonesiaceae</taxon>
    </lineage>
</organism>
<dbReference type="GO" id="GO:0046872">
    <property type="term" value="F:metal ion binding"/>
    <property type="evidence" value="ECO:0007669"/>
    <property type="project" value="InterPro"/>
</dbReference>
<dbReference type="SUPFAM" id="SSF55008">
    <property type="entry name" value="HMA, heavy metal-associated domain"/>
    <property type="match status" value="1"/>
</dbReference>
<evidence type="ECO:0000313" key="2">
    <source>
        <dbReference type="EMBL" id="XBH20276.1"/>
    </source>
</evidence>